<evidence type="ECO:0000313" key="1">
    <source>
        <dbReference type="EMBL" id="PWN47617.1"/>
    </source>
</evidence>
<dbReference type="EMBL" id="KZ820383">
    <property type="protein sequence ID" value="PWN47617.1"/>
    <property type="molecule type" value="Genomic_DNA"/>
</dbReference>
<keyword evidence="2" id="KW-1185">Reference proteome</keyword>
<reference evidence="1 2" key="1">
    <citation type="journal article" date="2018" name="Mol. Biol. Evol.">
        <title>Broad Genomic Sampling Reveals a Smut Pathogenic Ancestry of the Fungal Clade Ustilaginomycotina.</title>
        <authorList>
            <person name="Kijpornyongpan T."/>
            <person name="Mondo S.J."/>
            <person name="Barry K."/>
            <person name="Sandor L."/>
            <person name="Lee J."/>
            <person name="Lipzen A."/>
            <person name="Pangilinan J."/>
            <person name="LaButti K."/>
            <person name="Hainaut M."/>
            <person name="Henrissat B."/>
            <person name="Grigoriev I.V."/>
            <person name="Spatafora J.W."/>
            <person name="Aime M.C."/>
        </authorList>
    </citation>
    <scope>NUCLEOTIDE SEQUENCE [LARGE SCALE GENOMIC DNA]</scope>
    <source>
        <strain evidence="1 2">SA 807</strain>
    </source>
</reference>
<protein>
    <submittedName>
        <fullName evidence="1">Uncharacterized protein</fullName>
    </submittedName>
</protein>
<organism evidence="1 2">
    <name type="scientific">Violaceomyces palustris</name>
    <dbReference type="NCBI Taxonomy" id="1673888"/>
    <lineage>
        <taxon>Eukaryota</taxon>
        <taxon>Fungi</taxon>
        <taxon>Dikarya</taxon>
        <taxon>Basidiomycota</taxon>
        <taxon>Ustilaginomycotina</taxon>
        <taxon>Ustilaginomycetes</taxon>
        <taxon>Violaceomycetales</taxon>
        <taxon>Violaceomycetaceae</taxon>
        <taxon>Violaceomyces</taxon>
    </lineage>
</organism>
<sequence>MEGRHGLVEQSMNDGVLPSTSPSPSLSLPLSPPSLSILLACLLHSSLSDLTLLSALWHPFIILFFSFSSSFLLERIGDFSSLFVIVVLVIEVVAAKVVRPSSFFFSVLSGFEIGSRTTDTSCHTAYVLSQAIGEKKK</sequence>
<proteinExistence type="predicted"/>
<evidence type="ECO:0000313" key="2">
    <source>
        <dbReference type="Proteomes" id="UP000245626"/>
    </source>
</evidence>
<gene>
    <name evidence="1" type="ORF">IE53DRAFT_241044</name>
</gene>
<name>A0ACD0NPA0_9BASI</name>
<accession>A0ACD0NPA0</accession>
<dbReference type="Proteomes" id="UP000245626">
    <property type="component" value="Unassembled WGS sequence"/>
</dbReference>